<evidence type="ECO:0000256" key="1">
    <source>
        <dbReference type="ARBA" id="ARBA00022729"/>
    </source>
</evidence>
<dbReference type="Gene3D" id="2.70.70.10">
    <property type="entry name" value="Glucose Permease (Domain IIA)"/>
    <property type="match status" value="1"/>
</dbReference>
<dbReference type="EMBL" id="CAFAAI010000191">
    <property type="protein sequence ID" value="CAB4802831.1"/>
    <property type="molecule type" value="Genomic_DNA"/>
</dbReference>
<dbReference type="InterPro" id="IPR050570">
    <property type="entry name" value="Cell_wall_metabolism_enzyme"/>
</dbReference>
<dbReference type="GO" id="GO:0004222">
    <property type="term" value="F:metalloendopeptidase activity"/>
    <property type="evidence" value="ECO:0007669"/>
    <property type="project" value="TreeGrafter"/>
</dbReference>
<name>A0A6J6PY66_9ZZZZ</name>
<feature type="domain" description="M23ase beta-sheet core" evidence="2">
    <location>
        <begin position="51"/>
        <end position="136"/>
    </location>
</feature>
<dbReference type="PANTHER" id="PTHR21666:SF289">
    <property type="entry name" value="L-ALA--D-GLU ENDOPEPTIDASE"/>
    <property type="match status" value="1"/>
</dbReference>
<dbReference type="InterPro" id="IPR011055">
    <property type="entry name" value="Dup_hybrid_motif"/>
</dbReference>
<dbReference type="Pfam" id="PF01551">
    <property type="entry name" value="Peptidase_M23"/>
    <property type="match status" value="1"/>
</dbReference>
<evidence type="ECO:0000313" key="3">
    <source>
        <dbReference type="EMBL" id="CAB4703679.1"/>
    </source>
</evidence>
<protein>
    <submittedName>
        <fullName evidence="3">Unannotated protein</fullName>
    </submittedName>
</protein>
<dbReference type="PANTHER" id="PTHR21666">
    <property type="entry name" value="PEPTIDASE-RELATED"/>
    <property type="match status" value="1"/>
</dbReference>
<gene>
    <name evidence="3" type="ORF">UFOPK2366_01391</name>
    <name evidence="4" type="ORF">UFOPK2992_01111</name>
</gene>
<dbReference type="AlphaFoldDB" id="A0A6J6PY66"/>
<dbReference type="InterPro" id="IPR016047">
    <property type="entry name" value="M23ase_b-sheet_dom"/>
</dbReference>
<accession>A0A6J6PY66</accession>
<keyword evidence="1" id="KW-0732">Signal</keyword>
<reference evidence="3" key="1">
    <citation type="submission" date="2020-05" db="EMBL/GenBank/DDBJ databases">
        <authorList>
            <person name="Chiriac C."/>
            <person name="Salcher M."/>
            <person name="Ghai R."/>
            <person name="Kavagutti S V."/>
        </authorList>
    </citation>
    <scope>NUCLEOTIDE SEQUENCE</scope>
</reference>
<evidence type="ECO:0000313" key="4">
    <source>
        <dbReference type="EMBL" id="CAB4802831.1"/>
    </source>
</evidence>
<dbReference type="SUPFAM" id="SSF51261">
    <property type="entry name" value="Duplicated hybrid motif"/>
    <property type="match status" value="1"/>
</dbReference>
<sequence>MNALFALVALWASAVSPLPSTVTLPPCLSPPVHARVVVQFRAPLCPYCSGKRGIEYATSRHDAVRAVADGVVTFSGVVVATRYVIVAHTDQTLATYGMLADSAVRSGDLVTEGQIVGHSTSRLYFGLRHSGVYIDPVPLLAQRRWPSHLIPANGAPPRPTQKRRPSCEIVAATGEVTR</sequence>
<dbReference type="EMBL" id="CAEZXM010000278">
    <property type="protein sequence ID" value="CAB4703679.1"/>
    <property type="molecule type" value="Genomic_DNA"/>
</dbReference>
<dbReference type="CDD" id="cd12797">
    <property type="entry name" value="M23_peptidase"/>
    <property type="match status" value="1"/>
</dbReference>
<evidence type="ECO:0000259" key="2">
    <source>
        <dbReference type="Pfam" id="PF01551"/>
    </source>
</evidence>
<organism evidence="3">
    <name type="scientific">freshwater metagenome</name>
    <dbReference type="NCBI Taxonomy" id="449393"/>
    <lineage>
        <taxon>unclassified sequences</taxon>
        <taxon>metagenomes</taxon>
        <taxon>ecological metagenomes</taxon>
    </lineage>
</organism>
<proteinExistence type="predicted"/>